<organism evidence="2 3">
    <name type="scientific">Chryseobacterium phosphatilyticum</name>
    <dbReference type="NCBI Taxonomy" id="475075"/>
    <lineage>
        <taxon>Bacteria</taxon>
        <taxon>Pseudomonadati</taxon>
        <taxon>Bacteroidota</taxon>
        <taxon>Flavobacteriia</taxon>
        <taxon>Flavobacteriales</taxon>
        <taxon>Weeksellaceae</taxon>
        <taxon>Chryseobacterium group</taxon>
        <taxon>Chryseobacterium</taxon>
    </lineage>
</organism>
<evidence type="ECO:0000313" key="2">
    <source>
        <dbReference type="EMBL" id="PWN70349.1"/>
    </source>
</evidence>
<sequence length="197" mass="21649">MKKSVKTSNLKNNTMKKIITLLSLVAMTAAHAQGTLIINNYSAYDFYGHVLAFNMSAPCYPRVSNIDPITVPANSHTGNGNQLQYDNYRDQFTSSLYPQAMWTVSDSPNVTNNKPWNDFQLAPGGTYSTNTKWGLAKFGMVYPGTHNNVPNFSVNIAVAGNPCYNSPVDYTTPNGANYTNIFTITSGGTSITYLQIY</sequence>
<name>A0A316XAZ3_9FLAO</name>
<comment type="caution">
    <text evidence="2">The sequence shown here is derived from an EMBL/GenBank/DDBJ whole genome shotgun (WGS) entry which is preliminary data.</text>
</comment>
<keyword evidence="3" id="KW-1185">Reference proteome</keyword>
<feature type="chain" id="PRO_5016255773" evidence="1">
    <location>
        <begin position="33"/>
        <end position="197"/>
    </location>
</feature>
<dbReference type="AlphaFoldDB" id="A0A316XAZ3"/>
<evidence type="ECO:0000313" key="3">
    <source>
        <dbReference type="Proteomes" id="UP000236594"/>
    </source>
</evidence>
<evidence type="ECO:0000256" key="1">
    <source>
        <dbReference type="SAM" id="SignalP"/>
    </source>
</evidence>
<gene>
    <name evidence="2" type="ORF">C1631_010255</name>
</gene>
<protein>
    <submittedName>
        <fullName evidence="2">Uncharacterized protein</fullName>
    </submittedName>
</protein>
<proteinExistence type="predicted"/>
<keyword evidence="1" id="KW-0732">Signal</keyword>
<feature type="signal peptide" evidence="1">
    <location>
        <begin position="1"/>
        <end position="32"/>
    </location>
</feature>
<accession>A0A316XAZ3</accession>
<dbReference type="EMBL" id="PPED02000002">
    <property type="protein sequence ID" value="PWN70349.1"/>
    <property type="molecule type" value="Genomic_DNA"/>
</dbReference>
<reference evidence="2 3" key="1">
    <citation type="submission" date="2018-04" db="EMBL/GenBank/DDBJ databases">
        <title>Draft Genome Sequence of Phosphate-Solubilizing Chryseobacterium sp. ISE14 that is a Biocontrol and Plant Growth-Promoting Rhizobacterium Isolated from Cucumber.</title>
        <authorList>
            <person name="Jeong J.-J."/>
            <person name="Sang M.K."/>
            <person name="Choi I.-G."/>
            <person name="Kim K.D."/>
        </authorList>
    </citation>
    <scope>NUCLEOTIDE SEQUENCE [LARGE SCALE GENOMIC DNA]</scope>
    <source>
        <strain evidence="2 3">ISE14</strain>
    </source>
</reference>
<dbReference type="Proteomes" id="UP000236594">
    <property type="component" value="Unassembled WGS sequence"/>
</dbReference>